<dbReference type="InterPro" id="IPR036396">
    <property type="entry name" value="Cyt_P450_sf"/>
</dbReference>
<dbReference type="PANTHER" id="PTHR24305">
    <property type="entry name" value="CYTOCHROME P450"/>
    <property type="match status" value="1"/>
</dbReference>
<evidence type="ECO:0000313" key="2">
    <source>
        <dbReference type="EMBL" id="KAL2824201.1"/>
    </source>
</evidence>
<name>A0ABR4I957_9EURO</name>
<dbReference type="SUPFAM" id="SSF48264">
    <property type="entry name" value="Cytochrome P450"/>
    <property type="match status" value="1"/>
</dbReference>
<dbReference type="PRINTS" id="PR00385">
    <property type="entry name" value="P450"/>
</dbReference>
<keyword evidence="3" id="KW-1185">Reference proteome</keyword>
<evidence type="ECO:0000256" key="1">
    <source>
        <dbReference type="ARBA" id="ARBA00010617"/>
    </source>
</evidence>
<dbReference type="CDD" id="cd11051">
    <property type="entry name" value="CYP59-like"/>
    <property type="match status" value="1"/>
</dbReference>
<comment type="similarity">
    <text evidence="1">Belongs to the cytochrome P450 family.</text>
</comment>
<dbReference type="Gene3D" id="1.10.630.10">
    <property type="entry name" value="Cytochrome P450"/>
    <property type="match status" value="1"/>
</dbReference>
<accession>A0ABR4I957</accession>
<dbReference type="InterPro" id="IPR002401">
    <property type="entry name" value="Cyt_P450_E_grp-I"/>
</dbReference>
<gene>
    <name evidence="2" type="ORF">BJY01DRAFT_256498</name>
</gene>
<protein>
    <submittedName>
        <fullName evidence="2">Cytochrome P450</fullName>
    </submittedName>
</protein>
<dbReference type="Proteomes" id="UP001610446">
    <property type="component" value="Unassembled WGS sequence"/>
</dbReference>
<reference evidence="2 3" key="1">
    <citation type="submission" date="2024-07" db="EMBL/GenBank/DDBJ databases">
        <title>Section-level genome sequencing and comparative genomics of Aspergillus sections Usti and Cavernicolus.</title>
        <authorList>
            <consortium name="Lawrence Berkeley National Laboratory"/>
            <person name="Nybo J.L."/>
            <person name="Vesth T.C."/>
            <person name="Theobald S."/>
            <person name="Frisvad J.C."/>
            <person name="Larsen T.O."/>
            <person name="Kjaerboelling I."/>
            <person name="Rothschild-Mancinelli K."/>
            <person name="Lyhne E.K."/>
            <person name="Kogle M.E."/>
            <person name="Barry K."/>
            <person name="Clum A."/>
            <person name="Na H."/>
            <person name="Ledsgaard L."/>
            <person name="Lin J."/>
            <person name="Lipzen A."/>
            <person name="Kuo A."/>
            <person name="Riley R."/>
            <person name="Mondo S."/>
            <person name="Labutti K."/>
            <person name="Haridas S."/>
            <person name="Pangalinan J."/>
            <person name="Salamov A.A."/>
            <person name="Simmons B.A."/>
            <person name="Magnuson J.K."/>
            <person name="Chen J."/>
            <person name="Drula E."/>
            <person name="Henrissat B."/>
            <person name="Wiebenga A."/>
            <person name="Lubbers R.J."/>
            <person name="Gomes A.C."/>
            <person name="Makela M.R."/>
            <person name="Stajich J."/>
            <person name="Grigoriev I.V."/>
            <person name="Mortensen U.H."/>
            <person name="De Vries R.P."/>
            <person name="Baker S.E."/>
            <person name="Andersen M.R."/>
        </authorList>
    </citation>
    <scope>NUCLEOTIDE SEQUENCE [LARGE SCALE GENOMIC DNA]</scope>
    <source>
        <strain evidence="2 3">CBS 123904</strain>
    </source>
</reference>
<proteinExistence type="inferred from homology"/>
<dbReference type="PANTHER" id="PTHR24305:SF222">
    <property type="entry name" value="CYTOCHROME P450 MONOOXYGENASE STCS"/>
    <property type="match status" value="1"/>
</dbReference>
<dbReference type="InterPro" id="IPR001128">
    <property type="entry name" value="Cyt_P450"/>
</dbReference>
<dbReference type="EMBL" id="JBFXLU010000570">
    <property type="protein sequence ID" value="KAL2824201.1"/>
    <property type="molecule type" value="Genomic_DNA"/>
</dbReference>
<evidence type="ECO:0000313" key="3">
    <source>
        <dbReference type="Proteomes" id="UP001610446"/>
    </source>
</evidence>
<dbReference type="Pfam" id="PF00067">
    <property type="entry name" value="p450"/>
    <property type="match status" value="1"/>
</dbReference>
<organism evidence="2 3">
    <name type="scientific">Aspergillus pseudoustus</name>
    <dbReference type="NCBI Taxonomy" id="1810923"/>
    <lineage>
        <taxon>Eukaryota</taxon>
        <taxon>Fungi</taxon>
        <taxon>Dikarya</taxon>
        <taxon>Ascomycota</taxon>
        <taxon>Pezizomycotina</taxon>
        <taxon>Eurotiomycetes</taxon>
        <taxon>Eurotiomycetidae</taxon>
        <taxon>Eurotiales</taxon>
        <taxon>Aspergillaceae</taxon>
        <taxon>Aspergillus</taxon>
        <taxon>Aspergillus subgen. Nidulantes</taxon>
    </lineage>
</organism>
<sequence length="552" mass="61552">MLATVLWTACSGLLVYALARLRFIRLKQYAHLPGPTTTLLWGHLKLVLGLVRKEPSKHYHYAIHDLIKSQADDTGLMFLDLRPASIPVAFVYSHELAEQITSVTPQFKYSVPKAPLQDLLGPVIGHKSFLLLSGEQWRDTRKMFNMAFAPNHLVTFIPAILDKVSIFMQTLDAHARSGNEFNLGERCTLLTLDVIGRVILNVDLNSQREKSEQHNLVRGFQELLDNLPFAPQLQWLLSPRKYRRRMGASTKIEASLQSIIQDKLDNLQASKDRKPERSDRSVLFLALESIDAQQNQETIQTAIDSIRTFLFAGYDTTSVLLQWALYELSRTPRALAALRAELDRVVGPNADPTATAAAIIATPAKLSELVYLSAVIRETLRLHPPAGTSRFVAPGPGTAENLTLQTPRGPLCVDGVMLYLIHFSIQRDRAVYGDSADAWVPERWLQQQGAGKGEGVPPASAWRPFERGPRGCIGQDLALLEARLVLAMAVRRYDFVKVGLGATVAQNSDEDGDVDEYGQYCSAEPLYDTFNLSSKPVDGTRMRVRFHWAEAS</sequence>
<dbReference type="PRINTS" id="PR00463">
    <property type="entry name" value="EP450I"/>
</dbReference>
<comment type="caution">
    <text evidence="2">The sequence shown here is derived from an EMBL/GenBank/DDBJ whole genome shotgun (WGS) entry which is preliminary data.</text>
</comment>
<dbReference type="InterPro" id="IPR050121">
    <property type="entry name" value="Cytochrome_P450_monoxygenase"/>
</dbReference>